<accession>A0ACC6P7Z5</accession>
<protein>
    <submittedName>
        <fullName evidence="1">Cupin domain-containing protein</fullName>
    </submittedName>
</protein>
<gene>
    <name evidence="1" type="ORF">WKI47_03755</name>
</gene>
<keyword evidence="2" id="KW-1185">Reference proteome</keyword>
<proteinExistence type="predicted"/>
<dbReference type="EMBL" id="JBBKAR010000009">
    <property type="protein sequence ID" value="MEJ8303026.1"/>
    <property type="molecule type" value="Genomic_DNA"/>
</dbReference>
<name>A0ACC6P7Z5_9BACL</name>
<evidence type="ECO:0000313" key="2">
    <source>
        <dbReference type="Proteomes" id="UP001380953"/>
    </source>
</evidence>
<sequence>MRIYDFDEKQGKTIDRFGSENLTVTGLLGASGDTPLVCMYIGKNGTVGRHDAVSQQLFMVVSGEGWVSGADGERVAIRAGQAAFWEKNESHASGSESGMTVIVAESEQLNMRL</sequence>
<reference evidence="1" key="1">
    <citation type="submission" date="2024-03" db="EMBL/GenBank/DDBJ databases">
        <title>Whole genome sequecning of epiphytes from Marcgravia umbellata leaves.</title>
        <authorList>
            <person name="Kumar G."/>
            <person name="Savka M.A."/>
        </authorList>
    </citation>
    <scope>NUCLEOTIDE SEQUENCE</scope>
    <source>
        <strain evidence="1">RIT_BL5</strain>
    </source>
</reference>
<evidence type="ECO:0000313" key="1">
    <source>
        <dbReference type="EMBL" id="MEJ8303026.1"/>
    </source>
</evidence>
<dbReference type="Proteomes" id="UP001380953">
    <property type="component" value="Unassembled WGS sequence"/>
</dbReference>
<comment type="caution">
    <text evidence="1">The sequence shown here is derived from an EMBL/GenBank/DDBJ whole genome shotgun (WGS) entry which is preliminary data.</text>
</comment>
<organism evidence="1 2">
    <name type="scientific">Saccharibacillus sacchari</name>
    <dbReference type="NCBI Taxonomy" id="456493"/>
    <lineage>
        <taxon>Bacteria</taxon>
        <taxon>Bacillati</taxon>
        <taxon>Bacillota</taxon>
        <taxon>Bacilli</taxon>
        <taxon>Bacillales</taxon>
        <taxon>Paenibacillaceae</taxon>
        <taxon>Saccharibacillus</taxon>
    </lineage>
</organism>